<feature type="domain" description="PIN like" evidence="1">
    <location>
        <begin position="28"/>
        <end position="253"/>
    </location>
</feature>
<keyword evidence="3" id="KW-1185">Reference proteome</keyword>
<sequence>MPQGLFDGFEGYRTPSDEDYHHALANGLVVPDTNVLLNVYRYNAEAQNDLFAIFDTVGDRLWVPHQVLAEFWRNREAAIRDPQVKAEQTSVDLQDQCKRALQLVRAWANRIALPDDRLTAMQGSIARAFDELVGSIRNFVDVDAIEMARNTNSDPVLRRLEPLLRGQVGMQPNVEDLAQMVKEGLRRVEMGVPPGYKDKAKEGDAAAGDFLVWGQVLREAKKRRKPVLFVTGDVKEDWWRRVGGEIRGPRPELVSEMWRIAGVPLFMMQPKRLMQLAVQALHVQVQAGSLEDVARIDSLQVNPEPSELIPRSISEQVLSELFREADEINWESLTGREKSAQYDRWVESPLIGGALNRYLPSDRIRPWLKDGPMKEYLRAREGIGKFAAYMPRQYIRADDLVRQAMGPGWRIIDESLGDKPGHCHITDGSMQRYVCWGWSANFRQLIWSAVEDHSDGTGSPVVIVTLREGEPISPEEQQSQLEIGDRFGFQVIHLVRPLLPAP</sequence>
<proteinExistence type="predicted"/>
<gene>
    <name evidence="2" type="ORF">GA0070621_2778</name>
</gene>
<evidence type="ECO:0000313" key="2">
    <source>
        <dbReference type="EMBL" id="SBT46998.1"/>
    </source>
</evidence>
<name>A0A1A8ZT42_9ACTN</name>
<dbReference type="PATRIC" id="fig|299146.4.peg.2879"/>
<dbReference type="InterPro" id="IPR041578">
    <property type="entry name" value="PIN_8"/>
</dbReference>
<accession>A0A1A8ZT42</accession>
<organism evidence="2 3">
    <name type="scientific">Micromonospora narathiwatensis</name>
    <dbReference type="NCBI Taxonomy" id="299146"/>
    <lineage>
        <taxon>Bacteria</taxon>
        <taxon>Bacillati</taxon>
        <taxon>Actinomycetota</taxon>
        <taxon>Actinomycetes</taxon>
        <taxon>Micromonosporales</taxon>
        <taxon>Micromonosporaceae</taxon>
        <taxon>Micromonospora</taxon>
    </lineage>
</organism>
<dbReference type="EMBL" id="LT594324">
    <property type="protein sequence ID" value="SBT46998.1"/>
    <property type="molecule type" value="Genomic_DNA"/>
</dbReference>
<evidence type="ECO:0000313" key="3">
    <source>
        <dbReference type="Proteomes" id="UP000198765"/>
    </source>
</evidence>
<protein>
    <recommendedName>
        <fullName evidence="1">PIN like domain-containing protein</fullName>
    </recommendedName>
</protein>
<evidence type="ECO:0000259" key="1">
    <source>
        <dbReference type="Pfam" id="PF18476"/>
    </source>
</evidence>
<dbReference type="Proteomes" id="UP000198765">
    <property type="component" value="Chromosome I"/>
</dbReference>
<reference evidence="2 3" key="1">
    <citation type="submission" date="2016-06" db="EMBL/GenBank/DDBJ databases">
        <authorList>
            <person name="Kjaerup R.B."/>
            <person name="Dalgaard T.S."/>
            <person name="Juul-Madsen H.R."/>
        </authorList>
    </citation>
    <scope>NUCLEOTIDE SEQUENCE [LARGE SCALE GENOMIC DNA]</scope>
    <source>
        <strain evidence="2 3">DSM 45248</strain>
    </source>
</reference>
<dbReference type="Pfam" id="PF18476">
    <property type="entry name" value="PIN_8"/>
    <property type="match status" value="1"/>
</dbReference>
<dbReference type="AlphaFoldDB" id="A0A1A8ZT42"/>